<feature type="region of interest" description="Disordered" evidence="5">
    <location>
        <begin position="326"/>
        <end position="460"/>
    </location>
</feature>
<sequence length="596" mass="64965">MTSPNEPDPGDAWIILLPLLIVLSTFLFLLLLFLLCIILIRRRRGIVLRDHDGPVDMAREELIESEGGFEMMETRWLESVPENIRREYLRARDYQLQYLPNSLPTDITLSQFLSIQEKGVSAWSFEPDIETINSLLVHARTEITFLPDPASSSCVQSNLPLPKLNEVYYWEVKMFDLPESTNVAIGLSTKPYPHFRLPGLNRYSIAYHSNGDKSHNYPFTATSYGSSLKEGDVLGVGYRPRSGTVFYTRNGRKMDDAFTGLNKWNLFPTIGADGPCSVHVNFGQAGFVFVEANVKKWGLAPSVGTLAPPPAYGSERGSILLDVGGRARLSGDNTPHGTPGSAASPTPSRRSHRSRRPARSNNGDVIVSSPLRSSDMSPPPPPITPIDEEPNGEPSTSPRYLSPTDAPFHAPPNANIPSSPGNSGDQVDSESDSSSSSSSSSRSHSPVDTGASNPFSTPRRIRRSLTHLATSLNNSGSEVTTQVHPPPDSPMSPEPPTPNQRDIHLQALSRSDHRRTGSGSSHLAVPNDDDRLSTTSLSRRDPPAYSPLDALTYADGVHIDLPAEVIAAALEGGSIPPNMIGQSNTSRTSGRRSRRR</sequence>
<comment type="subcellular location">
    <subcellularLocation>
        <location evidence="1">Membrane</location>
        <topology evidence="1">Single-pass membrane protein</topology>
    </subcellularLocation>
</comment>
<dbReference type="CDD" id="cd12910">
    <property type="entry name" value="SPRY_SSH4_like"/>
    <property type="match status" value="1"/>
</dbReference>
<accession>A0AAW0E1H8</accession>
<dbReference type="InterPro" id="IPR013320">
    <property type="entry name" value="ConA-like_dom_sf"/>
</dbReference>
<dbReference type="GO" id="GO:0016020">
    <property type="term" value="C:membrane"/>
    <property type="evidence" value="ECO:0007669"/>
    <property type="project" value="UniProtKB-SubCell"/>
</dbReference>
<feature type="compositionally biased region" description="Low complexity" evidence="5">
    <location>
        <begin position="432"/>
        <end position="444"/>
    </location>
</feature>
<reference evidence="8 9" key="1">
    <citation type="submission" date="2024-01" db="EMBL/GenBank/DDBJ databases">
        <title>A draft genome for a cacao thread blight-causing isolate of Paramarasmius palmivorus.</title>
        <authorList>
            <person name="Baruah I.K."/>
            <person name="Bukari Y."/>
            <person name="Amoako-Attah I."/>
            <person name="Meinhardt L.W."/>
            <person name="Bailey B.A."/>
            <person name="Cohen S.P."/>
        </authorList>
    </citation>
    <scope>NUCLEOTIDE SEQUENCE [LARGE SCALE GENOMIC DNA]</scope>
    <source>
        <strain evidence="8 9">GH-12</strain>
    </source>
</reference>
<evidence type="ECO:0000259" key="7">
    <source>
        <dbReference type="PROSITE" id="PS50188"/>
    </source>
</evidence>
<dbReference type="AlphaFoldDB" id="A0AAW0E1H8"/>
<evidence type="ECO:0000256" key="6">
    <source>
        <dbReference type="SAM" id="Phobius"/>
    </source>
</evidence>
<feature type="compositionally biased region" description="Pro residues" evidence="5">
    <location>
        <begin position="484"/>
        <end position="498"/>
    </location>
</feature>
<feature type="transmembrane region" description="Helical" evidence="6">
    <location>
        <begin position="12"/>
        <end position="40"/>
    </location>
</feature>
<feature type="domain" description="B30.2/SPRY" evidence="7">
    <location>
        <begin position="102"/>
        <end position="287"/>
    </location>
</feature>
<feature type="region of interest" description="Disordered" evidence="5">
    <location>
        <begin position="573"/>
        <end position="596"/>
    </location>
</feature>
<dbReference type="InterPro" id="IPR035780">
    <property type="entry name" value="SPRY_Ssh4-like"/>
</dbReference>
<dbReference type="InterPro" id="IPR043136">
    <property type="entry name" value="B30.2/SPRY_sf"/>
</dbReference>
<dbReference type="SMART" id="SM00449">
    <property type="entry name" value="SPRY"/>
    <property type="match status" value="1"/>
</dbReference>
<keyword evidence="4 6" id="KW-0472">Membrane</keyword>
<evidence type="ECO:0000256" key="3">
    <source>
        <dbReference type="ARBA" id="ARBA00022989"/>
    </source>
</evidence>
<feature type="compositionally biased region" description="Basic and acidic residues" evidence="5">
    <location>
        <begin position="528"/>
        <end position="542"/>
    </location>
</feature>
<keyword evidence="3 6" id="KW-1133">Transmembrane helix</keyword>
<feature type="compositionally biased region" description="Basic residues" evidence="5">
    <location>
        <begin position="349"/>
        <end position="358"/>
    </location>
</feature>
<dbReference type="PANTHER" id="PTHR12864">
    <property type="entry name" value="RAN BINDING PROTEIN 9-RELATED"/>
    <property type="match status" value="1"/>
</dbReference>
<keyword evidence="2 6" id="KW-0812">Transmembrane</keyword>
<evidence type="ECO:0000313" key="8">
    <source>
        <dbReference type="EMBL" id="KAK7058915.1"/>
    </source>
</evidence>
<organism evidence="8 9">
    <name type="scientific">Paramarasmius palmivorus</name>
    <dbReference type="NCBI Taxonomy" id="297713"/>
    <lineage>
        <taxon>Eukaryota</taxon>
        <taxon>Fungi</taxon>
        <taxon>Dikarya</taxon>
        <taxon>Basidiomycota</taxon>
        <taxon>Agaricomycotina</taxon>
        <taxon>Agaricomycetes</taxon>
        <taxon>Agaricomycetidae</taxon>
        <taxon>Agaricales</taxon>
        <taxon>Marasmiineae</taxon>
        <taxon>Marasmiaceae</taxon>
        <taxon>Paramarasmius</taxon>
    </lineage>
</organism>
<feature type="region of interest" description="Disordered" evidence="5">
    <location>
        <begin position="472"/>
        <end position="546"/>
    </location>
</feature>
<dbReference type="Proteomes" id="UP001383192">
    <property type="component" value="Unassembled WGS sequence"/>
</dbReference>
<dbReference type="Pfam" id="PF00622">
    <property type="entry name" value="SPRY"/>
    <property type="match status" value="1"/>
</dbReference>
<evidence type="ECO:0000256" key="2">
    <source>
        <dbReference type="ARBA" id="ARBA00022692"/>
    </source>
</evidence>
<proteinExistence type="predicted"/>
<keyword evidence="9" id="KW-1185">Reference proteome</keyword>
<dbReference type="EMBL" id="JAYKXP010000004">
    <property type="protein sequence ID" value="KAK7058915.1"/>
    <property type="molecule type" value="Genomic_DNA"/>
</dbReference>
<feature type="compositionally biased region" description="Polar residues" evidence="5">
    <location>
        <begin position="415"/>
        <end position="426"/>
    </location>
</feature>
<dbReference type="InterPro" id="IPR001870">
    <property type="entry name" value="B30.2/SPRY"/>
</dbReference>
<name>A0AAW0E1H8_9AGAR</name>
<dbReference type="SUPFAM" id="SSF49899">
    <property type="entry name" value="Concanavalin A-like lectins/glucanases"/>
    <property type="match status" value="1"/>
</dbReference>
<dbReference type="Gene3D" id="2.60.120.920">
    <property type="match status" value="1"/>
</dbReference>
<evidence type="ECO:0000256" key="5">
    <source>
        <dbReference type="SAM" id="MobiDB-lite"/>
    </source>
</evidence>
<dbReference type="InterPro" id="IPR050618">
    <property type="entry name" value="Ubq-SigPath_Reg"/>
</dbReference>
<evidence type="ECO:0000313" key="9">
    <source>
        <dbReference type="Proteomes" id="UP001383192"/>
    </source>
</evidence>
<dbReference type="PROSITE" id="PS50188">
    <property type="entry name" value="B302_SPRY"/>
    <property type="match status" value="1"/>
</dbReference>
<protein>
    <submittedName>
        <fullName evidence="8">Protein ssh4</fullName>
    </submittedName>
</protein>
<evidence type="ECO:0000256" key="4">
    <source>
        <dbReference type="ARBA" id="ARBA00023136"/>
    </source>
</evidence>
<gene>
    <name evidence="8" type="primary">ssh4</name>
    <name evidence="8" type="ORF">VNI00_001539</name>
</gene>
<comment type="caution">
    <text evidence="8">The sequence shown here is derived from an EMBL/GenBank/DDBJ whole genome shotgun (WGS) entry which is preliminary data.</text>
</comment>
<evidence type="ECO:0000256" key="1">
    <source>
        <dbReference type="ARBA" id="ARBA00004167"/>
    </source>
</evidence>
<dbReference type="InterPro" id="IPR003877">
    <property type="entry name" value="SPRY_dom"/>
</dbReference>
<feature type="compositionally biased region" description="Polar residues" evidence="5">
    <location>
        <begin position="472"/>
        <end position="483"/>
    </location>
</feature>